<dbReference type="EMBL" id="JAEKNN010000026">
    <property type="protein sequence ID" value="MBJ7608890.1"/>
    <property type="molecule type" value="Genomic_DNA"/>
</dbReference>
<dbReference type="PRINTS" id="PR00411">
    <property type="entry name" value="PNDRDTASEI"/>
</dbReference>
<organism evidence="1 2">
    <name type="scientific">Candidatus Amunia macphersoniae</name>
    <dbReference type="NCBI Taxonomy" id="3127014"/>
    <lineage>
        <taxon>Bacteria</taxon>
        <taxon>Bacillati</taxon>
        <taxon>Candidatus Dormiibacterota</taxon>
        <taxon>Candidatus Dormibacteria</taxon>
        <taxon>Candidatus Aeolococcales</taxon>
        <taxon>Candidatus Aeolococcaceae</taxon>
        <taxon>Candidatus Amunia</taxon>
    </lineage>
</organism>
<dbReference type="Gene3D" id="3.50.50.60">
    <property type="entry name" value="FAD/NAD(P)-binding domain"/>
    <property type="match status" value="1"/>
</dbReference>
<dbReference type="Proteomes" id="UP000614410">
    <property type="component" value="Unassembled WGS sequence"/>
</dbReference>
<dbReference type="SUPFAM" id="SSF51905">
    <property type="entry name" value="FAD/NAD(P)-binding domain"/>
    <property type="match status" value="1"/>
</dbReference>
<reference evidence="1 2" key="1">
    <citation type="submission" date="2020-10" db="EMBL/GenBank/DDBJ databases">
        <title>Ca. Dormibacterota MAGs.</title>
        <authorList>
            <person name="Montgomery K."/>
        </authorList>
    </citation>
    <scope>NUCLEOTIDE SEQUENCE [LARGE SCALE GENOMIC DNA]</scope>
    <source>
        <strain evidence="1">Mitchell_Peninsula_5</strain>
    </source>
</reference>
<dbReference type="AlphaFoldDB" id="A0A934KMU9"/>
<name>A0A934KMU9_9BACT</name>
<proteinExistence type="predicted"/>
<dbReference type="PANTHER" id="PTHR10668:SF105">
    <property type="entry name" value="DEHYDROGENASE-RELATED"/>
    <property type="match status" value="1"/>
</dbReference>
<dbReference type="Pfam" id="PF13450">
    <property type="entry name" value="NAD_binding_8"/>
    <property type="match status" value="1"/>
</dbReference>
<accession>A0A934KMU9</accession>
<dbReference type="PANTHER" id="PTHR10668">
    <property type="entry name" value="PHYTOENE DEHYDROGENASE"/>
    <property type="match status" value="1"/>
</dbReference>
<sequence length="476" mass="50131">MVRSYDAVIVGSGPNGLAAAVTLAEHGKTVHVVEAADEIGGGCRTAELTLPGFHHDVCSTVLPFGTVSPFFTAFNNTAGAGVELVFSDAPLAHPLDDGEAVLLERSVDATAANLGVDGRRYRRILGPIAGHASQLTEQILGPLRAPRHPVVMGAFGVPALMPATAFARVAYRGERARALFAGMAGHSMMSLNRPASASIGLVLNMVAHSAGWPVARGGTATLAAALAARLAELGGTVETGRRVSSLADLPSSRVHVFDVVPRDLERICADALPARYRSRLRRYRHGPGVFKLDWALDGPVPWRDPRCGRAATVHVGGSFGDIVASESAVAAGRHPDRPLVILAQASLFDATRAPSGQHTLWGYCHVPNGSRRDMTATIEAQIERFAPGFRDRIIGRHAMDSAALEAHNANIVGGDINGGMFSLGRLFARPALRISPYTTPNPRIFICSAATPPGGGVHGMCGWWAGQAALRSLAHR</sequence>
<gene>
    <name evidence="1" type="ORF">JF887_05605</name>
</gene>
<protein>
    <submittedName>
        <fullName evidence="1">NAD(P)/FAD-dependent oxidoreductase</fullName>
    </submittedName>
</protein>
<evidence type="ECO:0000313" key="1">
    <source>
        <dbReference type="EMBL" id="MBJ7608890.1"/>
    </source>
</evidence>
<evidence type="ECO:0000313" key="2">
    <source>
        <dbReference type="Proteomes" id="UP000614410"/>
    </source>
</evidence>
<dbReference type="InterPro" id="IPR036188">
    <property type="entry name" value="FAD/NAD-bd_sf"/>
</dbReference>
<comment type="caution">
    <text evidence="1">The sequence shown here is derived from an EMBL/GenBank/DDBJ whole genome shotgun (WGS) entry which is preliminary data.</text>
</comment>